<protein>
    <submittedName>
        <fullName evidence="7">Uncharacterized protein</fullName>
    </submittedName>
</protein>
<keyword evidence="8" id="KW-1185">Reference proteome</keyword>
<dbReference type="SMART" id="SM00717">
    <property type="entry name" value="SANT"/>
    <property type="match status" value="2"/>
</dbReference>
<dbReference type="InterPro" id="IPR017930">
    <property type="entry name" value="Myb_dom"/>
</dbReference>
<evidence type="ECO:0000259" key="6">
    <source>
        <dbReference type="PROSITE" id="PS51294"/>
    </source>
</evidence>
<dbReference type="CDD" id="cd00167">
    <property type="entry name" value="SANT"/>
    <property type="match status" value="1"/>
</dbReference>
<feature type="domain" description="Myb-like" evidence="5">
    <location>
        <begin position="9"/>
        <end position="60"/>
    </location>
</feature>
<dbReference type="AlphaFoldDB" id="A0ABD1XNX9"/>
<dbReference type="EMBL" id="JBHFFA010000008">
    <property type="protein sequence ID" value="KAL2610450.1"/>
    <property type="molecule type" value="Genomic_DNA"/>
</dbReference>
<dbReference type="PROSITE" id="PS51294">
    <property type="entry name" value="HTH_MYB"/>
    <property type="match status" value="1"/>
</dbReference>
<accession>A0ABD1XNX9</accession>
<evidence type="ECO:0000313" key="7">
    <source>
        <dbReference type="EMBL" id="KAL2610450.1"/>
    </source>
</evidence>
<keyword evidence="4" id="KW-0804">Transcription</keyword>
<sequence length="381" mass="44168">MVRTPCGGKAEVKKGAWSEEDAVRKAFIEQNGITNWITLPTKAGLNRGGKSCWLRWVNYLRPGIKHGSVTEEEENTICQLVAHFGTRWSRIAAELPGRTDNELKNYWNTRLKKKFDRNNFTLHTNNRSLGANRSFNTCGVTHGGNTAVYPSMTSGFQGCQVPPDWHLYNSFPQYTHSYPIAEVRDSSPLQLPYYQRQSLEPFYQDQSYQQPQECSQVPYCQDQLSGQTQENLQVQLPYWQDQDQVYGQVEACGNQLYGQSQECRNQITGQEQLFIHRQPQEYQEHSYCQYQLEGLSQVQIPLEYHEQTYCHDQPQADGQSTMYIPPSPDEDQCYTQSQEFLTLEDLLSQDSRSDEVEKERLLVINNDPLEDDSLEMNFDHW</sequence>
<feature type="domain" description="Myb-like" evidence="5">
    <location>
        <begin position="61"/>
        <end position="111"/>
    </location>
</feature>
<dbReference type="PANTHER" id="PTHR48000">
    <property type="entry name" value="OS09G0431300 PROTEIN"/>
    <property type="match status" value="1"/>
</dbReference>
<dbReference type="InterPro" id="IPR009057">
    <property type="entry name" value="Homeodomain-like_sf"/>
</dbReference>
<dbReference type="Proteomes" id="UP001605036">
    <property type="component" value="Unassembled WGS sequence"/>
</dbReference>
<keyword evidence="3" id="KW-0238">DNA-binding</keyword>
<reference evidence="7 8" key="1">
    <citation type="submission" date="2024-09" db="EMBL/GenBank/DDBJ databases">
        <title>Chromosome-scale assembly of Riccia fluitans.</title>
        <authorList>
            <person name="Paukszto L."/>
            <person name="Sawicki J."/>
            <person name="Karawczyk K."/>
            <person name="Piernik-Szablinska J."/>
            <person name="Szczecinska M."/>
            <person name="Mazdziarz M."/>
        </authorList>
    </citation>
    <scope>NUCLEOTIDE SEQUENCE [LARGE SCALE GENOMIC DNA]</scope>
    <source>
        <strain evidence="7">Rf_01</strain>
        <tissue evidence="7">Aerial parts of the thallus</tissue>
    </source>
</reference>
<dbReference type="PANTHER" id="PTHR48000:SF46">
    <property type="entry name" value="TRANSCRIPTION FACTOR MYB36"/>
    <property type="match status" value="1"/>
</dbReference>
<dbReference type="PROSITE" id="PS50090">
    <property type="entry name" value="MYB_LIKE"/>
    <property type="match status" value="2"/>
</dbReference>
<evidence type="ECO:0000256" key="2">
    <source>
        <dbReference type="ARBA" id="ARBA00023015"/>
    </source>
</evidence>
<evidence type="ECO:0000256" key="3">
    <source>
        <dbReference type="ARBA" id="ARBA00023125"/>
    </source>
</evidence>
<name>A0ABD1XNX9_9MARC</name>
<organism evidence="7 8">
    <name type="scientific">Riccia fluitans</name>
    <dbReference type="NCBI Taxonomy" id="41844"/>
    <lineage>
        <taxon>Eukaryota</taxon>
        <taxon>Viridiplantae</taxon>
        <taxon>Streptophyta</taxon>
        <taxon>Embryophyta</taxon>
        <taxon>Marchantiophyta</taxon>
        <taxon>Marchantiopsida</taxon>
        <taxon>Marchantiidae</taxon>
        <taxon>Marchantiales</taxon>
        <taxon>Ricciaceae</taxon>
        <taxon>Riccia</taxon>
    </lineage>
</organism>
<dbReference type="Gene3D" id="1.10.10.60">
    <property type="entry name" value="Homeodomain-like"/>
    <property type="match status" value="2"/>
</dbReference>
<dbReference type="InterPro" id="IPR001005">
    <property type="entry name" value="SANT/Myb"/>
</dbReference>
<dbReference type="Pfam" id="PF00249">
    <property type="entry name" value="Myb_DNA-binding"/>
    <property type="match status" value="1"/>
</dbReference>
<comment type="caution">
    <text evidence="7">The sequence shown here is derived from an EMBL/GenBank/DDBJ whole genome shotgun (WGS) entry which is preliminary data.</text>
</comment>
<evidence type="ECO:0000259" key="5">
    <source>
        <dbReference type="PROSITE" id="PS50090"/>
    </source>
</evidence>
<evidence type="ECO:0000256" key="1">
    <source>
        <dbReference type="ARBA" id="ARBA00022737"/>
    </source>
</evidence>
<evidence type="ECO:0000313" key="8">
    <source>
        <dbReference type="Proteomes" id="UP001605036"/>
    </source>
</evidence>
<gene>
    <name evidence="7" type="ORF">R1flu_029023</name>
</gene>
<keyword evidence="2" id="KW-0805">Transcription regulation</keyword>
<proteinExistence type="predicted"/>
<keyword evidence="1" id="KW-0677">Repeat</keyword>
<evidence type="ECO:0000256" key="4">
    <source>
        <dbReference type="ARBA" id="ARBA00023163"/>
    </source>
</evidence>
<feature type="domain" description="HTH myb-type" evidence="6">
    <location>
        <begin position="61"/>
        <end position="115"/>
    </location>
</feature>
<dbReference type="GO" id="GO:0003677">
    <property type="term" value="F:DNA binding"/>
    <property type="evidence" value="ECO:0007669"/>
    <property type="project" value="UniProtKB-KW"/>
</dbReference>
<dbReference type="SUPFAM" id="SSF46689">
    <property type="entry name" value="Homeodomain-like"/>
    <property type="match status" value="1"/>
</dbReference>